<protein>
    <submittedName>
        <fullName evidence="1">Uncharacterized protein</fullName>
    </submittedName>
</protein>
<name>A0AAD0RSD9_PSEO7</name>
<gene>
    <name evidence="1" type="ORF">D0511_18025</name>
</gene>
<dbReference type="Proteomes" id="UP000258102">
    <property type="component" value="Chromosome 1"/>
</dbReference>
<dbReference type="EMBL" id="CP031761">
    <property type="protein sequence ID" value="AXR03773.1"/>
    <property type="molecule type" value="Genomic_DNA"/>
</dbReference>
<proteinExistence type="predicted"/>
<dbReference type="AlphaFoldDB" id="A0AAD0RSD9"/>
<evidence type="ECO:0000313" key="2">
    <source>
        <dbReference type="Proteomes" id="UP000258102"/>
    </source>
</evidence>
<sequence>MIKHQQLPYFRSAFYTNNEQFCAMLSRNCHNHGEQITVDVSAAPLLEGSLTSEFYIIKPVNQLDA</sequence>
<accession>A0AAD0RSD9</accession>
<dbReference type="KEGG" id="ppis:B1L02_17945"/>
<reference evidence="1 2" key="1">
    <citation type="submission" date="2018-08" db="EMBL/GenBank/DDBJ databases">
        <title>Whole Genome Sequences of Two Pseudoalteromonas piscicida Strains, DE1-A and DE2-A, which Exhibit Strong Antibacterial Activity against Vibrio vulnificus.</title>
        <authorList>
            <person name="Richards G.P."/>
            <person name="Needleman D.S."/>
            <person name="Watson M.A."/>
            <person name="Polson S.W."/>
        </authorList>
    </citation>
    <scope>NUCLEOTIDE SEQUENCE [LARGE SCALE GENOMIC DNA]</scope>
    <source>
        <strain evidence="1 2">DE2-A</strain>
    </source>
</reference>
<organism evidence="1 2">
    <name type="scientific">Pseudoalteromonas piscicida</name>
    <dbReference type="NCBI Taxonomy" id="43662"/>
    <lineage>
        <taxon>Bacteria</taxon>
        <taxon>Pseudomonadati</taxon>
        <taxon>Pseudomonadota</taxon>
        <taxon>Gammaproteobacteria</taxon>
        <taxon>Alteromonadales</taxon>
        <taxon>Pseudoalteromonadaceae</taxon>
        <taxon>Pseudoalteromonas</taxon>
    </lineage>
</organism>
<evidence type="ECO:0000313" key="1">
    <source>
        <dbReference type="EMBL" id="AXR03773.1"/>
    </source>
</evidence>